<reference evidence="4" key="2">
    <citation type="submission" date="2022-06" db="UniProtKB">
        <authorList>
            <consortium name="EnsemblMetazoa"/>
        </authorList>
    </citation>
    <scope>IDENTIFICATION</scope>
    <source>
        <strain evidence="4">PS312</strain>
    </source>
</reference>
<dbReference type="AlphaFoldDB" id="A0A2A6BAS1"/>
<dbReference type="GO" id="GO:0005762">
    <property type="term" value="C:mitochondrial large ribosomal subunit"/>
    <property type="evidence" value="ECO:0000318"/>
    <property type="project" value="GO_Central"/>
</dbReference>
<reference evidence="5" key="1">
    <citation type="journal article" date="2008" name="Nat. Genet.">
        <title>The Pristionchus pacificus genome provides a unique perspective on nematode lifestyle and parasitism.</title>
        <authorList>
            <person name="Dieterich C."/>
            <person name="Clifton S.W."/>
            <person name="Schuster L.N."/>
            <person name="Chinwalla A."/>
            <person name="Delehaunty K."/>
            <person name="Dinkelacker I."/>
            <person name="Fulton L."/>
            <person name="Fulton R."/>
            <person name="Godfrey J."/>
            <person name="Minx P."/>
            <person name="Mitreva M."/>
            <person name="Roeseler W."/>
            <person name="Tian H."/>
            <person name="Witte H."/>
            <person name="Yang S.P."/>
            <person name="Wilson R.K."/>
            <person name="Sommer R.J."/>
        </authorList>
    </citation>
    <scope>NUCLEOTIDE SEQUENCE [LARGE SCALE GENOMIC DNA]</scope>
    <source>
        <strain evidence="5">PS312</strain>
    </source>
</reference>
<comment type="similarity">
    <text evidence="1">Belongs to the bacterial ribosomal protein bL21 family.</text>
</comment>
<evidence type="ECO:0000313" key="4">
    <source>
        <dbReference type="EnsemblMetazoa" id="PPA22845.1"/>
    </source>
</evidence>
<sequence>MLAAALVRPCSSSSTAAALQRGAAAAQRRALATSAPAHSSESLTARIAPQLADERRRLFAVVHVNDRQWKVTTGDLIQLEGASPLEHGDRIKLEKVLAVGAADFSLFGRPLLPADHVTVEATVVERSHKSPELYYRHYNHHQTRITRWQTTETTTLRIDAVRASPSILSEHSSEETKDAQRE</sequence>
<evidence type="ECO:0000256" key="3">
    <source>
        <dbReference type="SAM" id="MobiDB-lite"/>
    </source>
</evidence>
<dbReference type="Proteomes" id="UP000005239">
    <property type="component" value="Unassembled WGS sequence"/>
</dbReference>
<protein>
    <recommendedName>
        <fullName evidence="2">Large ribosomal subunit protein bL21m</fullName>
    </recommendedName>
</protein>
<organism evidence="4 5">
    <name type="scientific">Pristionchus pacificus</name>
    <name type="common">Parasitic nematode worm</name>
    <dbReference type="NCBI Taxonomy" id="54126"/>
    <lineage>
        <taxon>Eukaryota</taxon>
        <taxon>Metazoa</taxon>
        <taxon>Ecdysozoa</taxon>
        <taxon>Nematoda</taxon>
        <taxon>Chromadorea</taxon>
        <taxon>Rhabditida</taxon>
        <taxon>Rhabditina</taxon>
        <taxon>Diplogasteromorpha</taxon>
        <taxon>Diplogasteroidea</taxon>
        <taxon>Neodiplogasteridae</taxon>
        <taxon>Pristionchus</taxon>
    </lineage>
</organism>
<dbReference type="PANTHER" id="PTHR21349">
    <property type="entry name" value="50S RIBOSOMAL PROTEIN L21"/>
    <property type="match status" value="1"/>
</dbReference>
<accession>A0A8R1UE41</accession>
<proteinExistence type="inferred from homology"/>
<keyword evidence="5" id="KW-1185">Reference proteome</keyword>
<dbReference type="GO" id="GO:0003735">
    <property type="term" value="F:structural constituent of ribosome"/>
    <property type="evidence" value="ECO:0000318"/>
    <property type="project" value="GO_Central"/>
</dbReference>
<dbReference type="EnsemblMetazoa" id="PPA22845.1">
    <property type="protein sequence ID" value="PPA22845.1"/>
    <property type="gene ID" value="WBGene00112399"/>
</dbReference>
<gene>
    <name evidence="4" type="primary">WBGene00112399</name>
</gene>
<accession>A0A2A6BAS1</accession>
<evidence type="ECO:0000313" key="5">
    <source>
        <dbReference type="Proteomes" id="UP000005239"/>
    </source>
</evidence>
<evidence type="ECO:0000256" key="1">
    <source>
        <dbReference type="ARBA" id="ARBA00008563"/>
    </source>
</evidence>
<dbReference type="Pfam" id="PF00829">
    <property type="entry name" value="Ribosomal_L21p"/>
    <property type="match status" value="1"/>
</dbReference>
<dbReference type="InterPro" id="IPR036164">
    <property type="entry name" value="bL21-like_sf"/>
</dbReference>
<dbReference type="PANTHER" id="PTHR21349:SF0">
    <property type="entry name" value="LARGE RIBOSOMAL SUBUNIT PROTEIN BL21M"/>
    <property type="match status" value="1"/>
</dbReference>
<name>A0A2A6BAS1_PRIPA</name>
<dbReference type="InterPro" id="IPR028909">
    <property type="entry name" value="bL21-like"/>
</dbReference>
<evidence type="ECO:0000256" key="2">
    <source>
        <dbReference type="ARBA" id="ARBA00044129"/>
    </source>
</evidence>
<dbReference type="SUPFAM" id="SSF141091">
    <property type="entry name" value="L21p-like"/>
    <property type="match status" value="1"/>
</dbReference>
<feature type="compositionally biased region" description="Basic and acidic residues" evidence="3">
    <location>
        <begin position="171"/>
        <end position="182"/>
    </location>
</feature>
<feature type="region of interest" description="Disordered" evidence="3">
    <location>
        <begin position="162"/>
        <end position="182"/>
    </location>
</feature>
<dbReference type="OrthoDB" id="5994at2759"/>